<keyword evidence="5 11" id="KW-0808">Transferase</keyword>
<dbReference type="GO" id="GO:0006351">
    <property type="term" value="P:DNA-templated transcription"/>
    <property type="evidence" value="ECO:0007669"/>
    <property type="project" value="UniProtKB-UniRule"/>
</dbReference>
<evidence type="ECO:0000256" key="2">
    <source>
        <dbReference type="ARBA" id="ARBA00012418"/>
    </source>
</evidence>
<dbReference type="GO" id="GO:0003677">
    <property type="term" value="F:DNA binding"/>
    <property type="evidence" value="ECO:0007669"/>
    <property type="project" value="UniProtKB-UniRule"/>
</dbReference>
<keyword evidence="4 11" id="KW-0240">DNA-directed RNA polymerase</keyword>
<name>A0A1V1PDX2_9BACT</name>
<dbReference type="AlphaFoldDB" id="A0A1V1PDX2"/>
<dbReference type="Proteomes" id="UP000189670">
    <property type="component" value="Unassembled WGS sequence"/>
</dbReference>
<evidence type="ECO:0000256" key="11">
    <source>
        <dbReference type="HAMAP-Rule" id="MF_00366"/>
    </source>
</evidence>
<dbReference type="GO" id="GO:0000428">
    <property type="term" value="C:DNA-directed RNA polymerase complex"/>
    <property type="evidence" value="ECO:0007669"/>
    <property type="project" value="UniProtKB-KW"/>
</dbReference>
<comment type="function">
    <text evidence="11">Promotes RNA polymerase assembly. Latches the N- and C-terminal regions of the beta' subunit thereby facilitating its interaction with the beta and alpha subunits.</text>
</comment>
<evidence type="ECO:0000256" key="5">
    <source>
        <dbReference type="ARBA" id="ARBA00022679"/>
    </source>
</evidence>
<protein>
    <recommendedName>
        <fullName evidence="3 11">DNA-directed RNA polymerase subunit omega</fullName>
        <shortName evidence="11">RNAP omega subunit</shortName>
        <ecNumber evidence="2 11">2.7.7.6</ecNumber>
    </recommendedName>
    <alternativeName>
        <fullName evidence="9 11">RNA polymerase omega subunit</fullName>
    </alternativeName>
    <alternativeName>
        <fullName evidence="8 11">Transcriptase subunit omega</fullName>
    </alternativeName>
</protein>
<evidence type="ECO:0000256" key="3">
    <source>
        <dbReference type="ARBA" id="ARBA00013725"/>
    </source>
</evidence>
<dbReference type="SMART" id="SM01409">
    <property type="entry name" value="RNA_pol_Rpb6"/>
    <property type="match status" value="1"/>
</dbReference>
<dbReference type="GO" id="GO:0003899">
    <property type="term" value="F:DNA-directed RNA polymerase activity"/>
    <property type="evidence" value="ECO:0007669"/>
    <property type="project" value="UniProtKB-UniRule"/>
</dbReference>
<dbReference type="NCBIfam" id="TIGR00690">
    <property type="entry name" value="rpoZ"/>
    <property type="match status" value="1"/>
</dbReference>
<evidence type="ECO:0000313" key="13">
    <source>
        <dbReference type="Proteomes" id="UP000189670"/>
    </source>
</evidence>
<dbReference type="EC" id="2.7.7.6" evidence="2 11"/>
<dbReference type="InterPro" id="IPR003716">
    <property type="entry name" value="DNA-dir_RNA_pol_omega"/>
</dbReference>
<dbReference type="SUPFAM" id="SSF63562">
    <property type="entry name" value="RPB6/omega subunit-like"/>
    <property type="match status" value="1"/>
</dbReference>
<gene>
    <name evidence="11" type="primary">rpoZ</name>
    <name evidence="12" type="ORF">OMM_07217</name>
</gene>
<dbReference type="PANTHER" id="PTHR34476:SF1">
    <property type="entry name" value="DNA-DIRECTED RNA POLYMERASE SUBUNIT OMEGA"/>
    <property type="match status" value="1"/>
</dbReference>
<organism evidence="12 13">
    <name type="scientific">Candidatus Magnetoglobus multicellularis str. Araruama</name>
    <dbReference type="NCBI Taxonomy" id="890399"/>
    <lineage>
        <taxon>Bacteria</taxon>
        <taxon>Pseudomonadati</taxon>
        <taxon>Thermodesulfobacteriota</taxon>
        <taxon>Desulfobacteria</taxon>
        <taxon>Desulfobacterales</taxon>
        <taxon>Desulfobacteraceae</taxon>
        <taxon>Candidatus Magnetoglobus</taxon>
    </lineage>
</organism>
<evidence type="ECO:0000256" key="6">
    <source>
        <dbReference type="ARBA" id="ARBA00022695"/>
    </source>
</evidence>
<comment type="subunit">
    <text evidence="11">The RNAP catalytic core consists of 2 alpha, 1 beta, 1 beta' and 1 omega subunit. When a sigma factor is associated with the core the holoenzyme is formed, which can initiate transcription.</text>
</comment>
<evidence type="ECO:0000256" key="1">
    <source>
        <dbReference type="ARBA" id="ARBA00006711"/>
    </source>
</evidence>
<evidence type="ECO:0000256" key="4">
    <source>
        <dbReference type="ARBA" id="ARBA00022478"/>
    </source>
</evidence>
<reference evidence="13" key="1">
    <citation type="submission" date="2012-11" db="EMBL/GenBank/DDBJ databases">
        <authorList>
            <person name="Lucero-Rivera Y.E."/>
            <person name="Tovar-Ramirez D."/>
        </authorList>
    </citation>
    <scope>NUCLEOTIDE SEQUENCE [LARGE SCALE GENOMIC DNA]</scope>
    <source>
        <strain evidence="13">Araruama</strain>
    </source>
</reference>
<dbReference type="EMBL" id="ATBP01000096">
    <property type="protein sequence ID" value="ETR72986.1"/>
    <property type="molecule type" value="Genomic_DNA"/>
</dbReference>
<dbReference type="Gene3D" id="3.90.940.10">
    <property type="match status" value="1"/>
</dbReference>
<dbReference type="InterPro" id="IPR036161">
    <property type="entry name" value="RPB6/omega-like_sf"/>
</dbReference>
<keyword evidence="7 11" id="KW-0804">Transcription</keyword>
<comment type="caution">
    <text evidence="12">The sequence shown here is derived from an EMBL/GenBank/DDBJ whole genome shotgun (WGS) entry which is preliminary data.</text>
</comment>
<comment type="similarity">
    <text evidence="1 11">Belongs to the RNA polymerase subunit omega family.</text>
</comment>
<dbReference type="PANTHER" id="PTHR34476">
    <property type="entry name" value="DNA-DIRECTED RNA POLYMERASE SUBUNIT OMEGA"/>
    <property type="match status" value="1"/>
</dbReference>
<accession>A0A1V1PDX2</accession>
<evidence type="ECO:0000256" key="8">
    <source>
        <dbReference type="ARBA" id="ARBA00029924"/>
    </source>
</evidence>
<dbReference type="InterPro" id="IPR006110">
    <property type="entry name" value="Pol_omega/Rpo6/RPB6"/>
</dbReference>
<evidence type="ECO:0000313" key="12">
    <source>
        <dbReference type="EMBL" id="ETR72986.1"/>
    </source>
</evidence>
<proteinExistence type="inferred from homology"/>
<comment type="catalytic activity">
    <reaction evidence="10 11">
        <text>RNA(n) + a ribonucleoside 5'-triphosphate = RNA(n+1) + diphosphate</text>
        <dbReference type="Rhea" id="RHEA:21248"/>
        <dbReference type="Rhea" id="RHEA-COMP:14527"/>
        <dbReference type="Rhea" id="RHEA-COMP:17342"/>
        <dbReference type="ChEBI" id="CHEBI:33019"/>
        <dbReference type="ChEBI" id="CHEBI:61557"/>
        <dbReference type="ChEBI" id="CHEBI:140395"/>
        <dbReference type="EC" id="2.7.7.6"/>
    </reaction>
</comment>
<sequence length="74" mass="8582">MARITIEDCMKRIPNRFALVHLTAKRVRQMREGSPLLIPQSKNEEVVTALREIAADKIYINDDDIPGIEVYHDY</sequence>
<dbReference type="Pfam" id="PF01192">
    <property type="entry name" value="RNA_pol_Rpb6"/>
    <property type="match status" value="1"/>
</dbReference>
<evidence type="ECO:0000256" key="9">
    <source>
        <dbReference type="ARBA" id="ARBA00030998"/>
    </source>
</evidence>
<evidence type="ECO:0000256" key="10">
    <source>
        <dbReference type="ARBA" id="ARBA00048552"/>
    </source>
</evidence>
<evidence type="ECO:0000256" key="7">
    <source>
        <dbReference type="ARBA" id="ARBA00023163"/>
    </source>
</evidence>
<dbReference type="HAMAP" id="MF_00366">
    <property type="entry name" value="RNApol_bact_RpoZ"/>
    <property type="match status" value="1"/>
</dbReference>
<keyword evidence="6 11" id="KW-0548">Nucleotidyltransferase</keyword>